<dbReference type="RefSeq" id="WP_224195364.1">
    <property type="nucleotide sequence ID" value="NZ_JAIRAU010000043.1"/>
</dbReference>
<accession>A0ABS7TZI6</accession>
<reference evidence="4" key="1">
    <citation type="submission" date="2021-08" db="EMBL/GenBank/DDBJ databases">
        <authorList>
            <person name="Stevens D.C."/>
        </authorList>
    </citation>
    <scope>NUCLEOTIDE SEQUENCE</scope>
    <source>
        <strain evidence="4">DSM 53165</strain>
    </source>
</reference>
<feature type="region of interest" description="Disordered" evidence="1">
    <location>
        <begin position="23"/>
        <end position="71"/>
    </location>
</feature>
<comment type="caution">
    <text evidence="4">The sequence shown here is derived from an EMBL/GenBank/DDBJ whole genome shotgun (WGS) entry which is preliminary data.</text>
</comment>
<dbReference type="Pfam" id="PF17517">
    <property type="entry name" value="IgGFc_binding"/>
    <property type="match status" value="1"/>
</dbReference>
<dbReference type="PROSITE" id="PS51257">
    <property type="entry name" value="PROKAR_LIPOPROTEIN"/>
    <property type="match status" value="1"/>
</dbReference>
<dbReference type="InterPro" id="IPR035234">
    <property type="entry name" value="IgGFc-bd_N"/>
</dbReference>
<sequence length="659" mass="68168">MHLRRLACSTLALALAGCPPPYTATTEHESETTATTATNGGPTDATNPTTTTGSAGPTTNDPPTTDTTCEGVGERCDGEQHQLCVGGNWVNDPCPAGTGCEAGATTCQPCDCAAPPTCVDAMTLETCGCLTPKQITCPEGQACDAASGGCSAVICTPGEQVCVGSNSRQTCNEHGTGYDAPDACDGDELCDADVGSCQPACAVVAKRDSSLGCEFWAVDMANVPPRDAFVYAIAISNPSATQPVNVEIFDAKSGSEQKLLGGVIAPRQVRTFLLSGTSNAQSGFYPGDAGFLGSGIAGGRAFRVVSDLPIVATQFNPLGGALAFTTDASLLLPTHALGTRYFHLAWGEGLGSGSSLVVVATADDTKISIKPTVSVAAGLGGMPAMTKGVVTEVQLDRYDYIQLQSSSGDFTGSEIEADKPIAVFGGHTCGQVPNKNVTFCDHLEEQIFPVETWGVEYVALRSPKRGTEDMYWRVLARETGATVTFTPKPEGLVDATQDIPAGGFIQFSASGDFRIQSSNPILVAGYMYGSEAPGVPVDGNPGDPSMVLMVPTEQWLGDYVFLVDSSYANDNVRLVRKAMNNNVELGCLGAVPDADWQQIAGTQYVTAVVNINPGEGNCEPGTNTASAQTTTFGIVVVGEAQGASYAYPGGMALKEIAPG</sequence>
<evidence type="ECO:0000259" key="3">
    <source>
        <dbReference type="Pfam" id="PF17517"/>
    </source>
</evidence>
<dbReference type="Proteomes" id="UP001139031">
    <property type="component" value="Unassembled WGS sequence"/>
</dbReference>
<dbReference type="PANTHER" id="PTHR46534">
    <property type="entry name" value="IGGFC_BINDING DOMAIN-CONTAINING PROTEIN"/>
    <property type="match status" value="1"/>
</dbReference>
<dbReference type="EMBL" id="JAIRAU010000043">
    <property type="protein sequence ID" value="MBZ5713628.1"/>
    <property type="molecule type" value="Genomic_DNA"/>
</dbReference>
<keyword evidence="2" id="KW-0732">Signal</keyword>
<evidence type="ECO:0000313" key="4">
    <source>
        <dbReference type="EMBL" id="MBZ5713628.1"/>
    </source>
</evidence>
<feature type="compositionally biased region" description="Low complexity" evidence="1">
    <location>
        <begin position="32"/>
        <end position="68"/>
    </location>
</feature>
<gene>
    <name evidence="4" type="ORF">K7C98_30740</name>
</gene>
<protein>
    <recommendedName>
        <fullName evidence="3">IgGFc-binding protein N-terminal domain-containing protein</fullName>
    </recommendedName>
</protein>
<proteinExistence type="predicted"/>
<feature type="chain" id="PRO_5045876500" description="IgGFc-binding protein N-terminal domain-containing protein" evidence="2">
    <location>
        <begin position="25"/>
        <end position="659"/>
    </location>
</feature>
<evidence type="ECO:0000313" key="5">
    <source>
        <dbReference type="Proteomes" id="UP001139031"/>
    </source>
</evidence>
<feature type="signal peptide" evidence="2">
    <location>
        <begin position="1"/>
        <end position="24"/>
    </location>
</feature>
<evidence type="ECO:0000256" key="2">
    <source>
        <dbReference type="SAM" id="SignalP"/>
    </source>
</evidence>
<dbReference type="PANTHER" id="PTHR46534:SF1">
    <property type="entry name" value="IGGFC-BINDING PROTEIN N-TERMINAL DOMAIN-CONTAINING PROTEIN"/>
    <property type="match status" value="1"/>
</dbReference>
<organism evidence="4 5">
    <name type="scientific">Nannocystis pusilla</name>
    <dbReference type="NCBI Taxonomy" id="889268"/>
    <lineage>
        <taxon>Bacteria</taxon>
        <taxon>Pseudomonadati</taxon>
        <taxon>Myxococcota</taxon>
        <taxon>Polyangia</taxon>
        <taxon>Nannocystales</taxon>
        <taxon>Nannocystaceae</taxon>
        <taxon>Nannocystis</taxon>
    </lineage>
</organism>
<evidence type="ECO:0000256" key="1">
    <source>
        <dbReference type="SAM" id="MobiDB-lite"/>
    </source>
</evidence>
<keyword evidence="5" id="KW-1185">Reference proteome</keyword>
<name>A0ABS7TZI6_9BACT</name>
<feature type="domain" description="IgGFc-binding protein N-terminal" evidence="3">
    <location>
        <begin position="327"/>
        <end position="638"/>
    </location>
</feature>